<name>A0A6M1T3A9_9BACT</name>
<comment type="caution">
    <text evidence="1">The sequence shown here is derived from an EMBL/GenBank/DDBJ whole genome shotgun (WGS) entry which is preliminary data.</text>
</comment>
<dbReference type="Proteomes" id="UP000479132">
    <property type="component" value="Unassembled WGS sequence"/>
</dbReference>
<proteinExistence type="predicted"/>
<evidence type="ECO:0000313" key="2">
    <source>
        <dbReference type="Proteomes" id="UP000479132"/>
    </source>
</evidence>
<dbReference type="RefSeq" id="WP_165268427.1">
    <property type="nucleotide sequence ID" value="NZ_JAALLS010000010.1"/>
</dbReference>
<evidence type="ECO:0000313" key="1">
    <source>
        <dbReference type="EMBL" id="NGP88567.1"/>
    </source>
</evidence>
<dbReference type="EMBL" id="JAALLS010000010">
    <property type="protein sequence ID" value="NGP88567.1"/>
    <property type="molecule type" value="Genomic_DNA"/>
</dbReference>
<accession>A0A6M1T3A9</accession>
<reference evidence="1 2" key="1">
    <citation type="submission" date="2020-02" db="EMBL/GenBank/DDBJ databases">
        <title>Aliifodinibius halophilus 2W32, complete genome.</title>
        <authorList>
            <person name="Li Y."/>
            <person name="Wu S."/>
        </authorList>
    </citation>
    <scope>NUCLEOTIDE SEQUENCE [LARGE SCALE GENOMIC DNA]</scope>
    <source>
        <strain evidence="1 2">2W32</strain>
    </source>
</reference>
<protein>
    <submittedName>
        <fullName evidence="1">Uncharacterized protein</fullName>
    </submittedName>
</protein>
<dbReference type="AlphaFoldDB" id="A0A6M1T3A9"/>
<keyword evidence="2" id="KW-1185">Reference proteome</keyword>
<gene>
    <name evidence="1" type="ORF">G3569_09375</name>
</gene>
<sequence>MKGRSILFTTVIFCASLLLLNCSKSDDQRDFESEAFTTPDGITHTNTSGKVVGNVDNDDWNISPMYRGLLQVKSNITDYPHPNPLGYNEDLTLQVKSNVSDAVEGMKIYKFRFPKNANSFLIKELNDTDLGSAITTITIDGALIAENSSADARTTYRILIYDNKENLISYGDIRIE</sequence>
<organism evidence="1 2">
    <name type="scientific">Fodinibius halophilus</name>
    <dbReference type="NCBI Taxonomy" id="1736908"/>
    <lineage>
        <taxon>Bacteria</taxon>
        <taxon>Pseudomonadati</taxon>
        <taxon>Balneolota</taxon>
        <taxon>Balneolia</taxon>
        <taxon>Balneolales</taxon>
        <taxon>Balneolaceae</taxon>
        <taxon>Fodinibius</taxon>
    </lineage>
</organism>